<name>A0ABX2F0U0_9PSEU</name>
<accession>A0ABX2F0U0</accession>
<keyword evidence="2" id="KW-1185">Reference proteome</keyword>
<gene>
    <name evidence="1" type="ORF">GC106_17340</name>
</gene>
<evidence type="ECO:0000313" key="2">
    <source>
        <dbReference type="Proteomes" id="UP000763557"/>
    </source>
</evidence>
<dbReference type="RefSeq" id="WP_173126808.1">
    <property type="nucleotide sequence ID" value="NZ_CBCSGW010000097.1"/>
</dbReference>
<proteinExistence type="predicted"/>
<dbReference type="Proteomes" id="UP000763557">
    <property type="component" value="Unassembled WGS sequence"/>
</dbReference>
<evidence type="ECO:0000313" key="1">
    <source>
        <dbReference type="EMBL" id="NRN64528.1"/>
    </source>
</evidence>
<sequence length="107" mass="11521">MPDGKADVKMNPEELKALVPQMQDISLGLSRLVTHIKDAKAQPNHFGRTNNAAAAGNFVRQSVDTLAGSVTQAQQYAASLVTALQQSVGMTTETEQQNKQSFHNQAV</sequence>
<dbReference type="EMBL" id="JAAATY010000004">
    <property type="protein sequence ID" value="NRN64528.1"/>
    <property type="molecule type" value="Genomic_DNA"/>
</dbReference>
<evidence type="ECO:0008006" key="3">
    <source>
        <dbReference type="Google" id="ProtNLM"/>
    </source>
</evidence>
<organism evidence="1 2">
    <name type="scientific">Kibdelosporangium persicum</name>
    <dbReference type="NCBI Taxonomy" id="2698649"/>
    <lineage>
        <taxon>Bacteria</taxon>
        <taxon>Bacillati</taxon>
        <taxon>Actinomycetota</taxon>
        <taxon>Actinomycetes</taxon>
        <taxon>Pseudonocardiales</taxon>
        <taxon>Pseudonocardiaceae</taxon>
        <taxon>Kibdelosporangium</taxon>
    </lineage>
</organism>
<comment type="caution">
    <text evidence="1">The sequence shown here is derived from an EMBL/GenBank/DDBJ whole genome shotgun (WGS) entry which is preliminary data.</text>
</comment>
<reference evidence="1 2" key="1">
    <citation type="submission" date="2020-01" db="EMBL/GenBank/DDBJ databases">
        <title>Kibdelosporangium persica a novel Actinomycetes from a hot desert in Iran.</title>
        <authorList>
            <person name="Safaei N."/>
            <person name="Zaburannyi N."/>
            <person name="Mueller R."/>
            <person name="Wink J."/>
        </authorList>
    </citation>
    <scope>NUCLEOTIDE SEQUENCE [LARGE SCALE GENOMIC DNA]</scope>
    <source>
        <strain evidence="1 2">4NS15</strain>
    </source>
</reference>
<protein>
    <recommendedName>
        <fullName evidence="3">Excreted virulence factor EspC, type VII ESX diderm</fullName>
    </recommendedName>
</protein>